<dbReference type="EMBL" id="FQTW01000003">
    <property type="protein sequence ID" value="SHE62316.1"/>
    <property type="molecule type" value="Genomic_DNA"/>
</dbReference>
<dbReference type="Pfam" id="PF13640">
    <property type="entry name" value="2OG-FeII_Oxy_3"/>
    <property type="match status" value="1"/>
</dbReference>
<evidence type="ECO:0000256" key="4">
    <source>
        <dbReference type="ARBA" id="ARBA00022964"/>
    </source>
</evidence>
<name>A0A1M4V016_9FLAO</name>
<keyword evidence="9" id="KW-1185">Reference proteome</keyword>
<sequence>MTKSLLSELVSAKTNSTYEAIINDLQLKHFSCVDHFFKPELINQLRQQLLDKYQQDDLKKAAIGNRTNETIINSIRGDYIQWINHQSKNTIEAAFFNKINQFIEYLNRTCFMGILHREFHYAVYPEGTFYKRHLDSFQSDQRRKLSMVLYLNDHHWSIKNGGELVIYTHQNTTETIIPKPGRLVVFESQLLEHEVKKVNSGKRLSITGWLKTR</sequence>
<feature type="domain" description="Fe2OG dioxygenase" evidence="7">
    <location>
        <begin position="110"/>
        <end position="212"/>
    </location>
</feature>
<keyword evidence="5" id="KW-0560">Oxidoreductase</keyword>
<evidence type="ECO:0000256" key="1">
    <source>
        <dbReference type="ARBA" id="ARBA00001961"/>
    </source>
</evidence>
<dbReference type="OrthoDB" id="9783171at2"/>
<keyword evidence="4" id="KW-0223">Dioxygenase</keyword>
<dbReference type="PANTHER" id="PTHR12907">
    <property type="entry name" value="EGL NINE HOMOLOG-RELATED"/>
    <property type="match status" value="1"/>
</dbReference>
<dbReference type="GO" id="GO:0031418">
    <property type="term" value="F:L-ascorbic acid binding"/>
    <property type="evidence" value="ECO:0007669"/>
    <property type="project" value="UniProtKB-KW"/>
</dbReference>
<dbReference type="GO" id="GO:0071456">
    <property type="term" value="P:cellular response to hypoxia"/>
    <property type="evidence" value="ECO:0007669"/>
    <property type="project" value="TreeGrafter"/>
</dbReference>
<evidence type="ECO:0000256" key="3">
    <source>
        <dbReference type="ARBA" id="ARBA00022896"/>
    </source>
</evidence>
<evidence type="ECO:0000256" key="2">
    <source>
        <dbReference type="ARBA" id="ARBA00022723"/>
    </source>
</evidence>
<keyword evidence="2" id="KW-0479">Metal-binding</keyword>
<dbReference type="Gene3D" id="2.60.120.620">
    <property type="entry name" value="q2cbj1_9rhob like domain"/>
    <property type="match status" value="1"/>
</dbReference>
<dbReference type="PROSITE" id="PS51471">
    <property type="entry name" value="FE2OG_OXY"/>
    <property type="match status" value="1"/>
</dbReference>
<dbReference type="AlphaFoldDB" id="A0A1M4V016"/>
<dbReference type="GO" id="GO:0008198">
    <property type="term" value="F:ferrous iron binding"/>
    <property type="evidence" value="ECO:0007669"/>
    <property type="project" value="TreeGrafter"/>
</dbReference>
<evidence type="ECO:0000256" key="6">
    <source>
        <dbReference type="ARBA" id="ARBA00023004"/>
    </source>
</evidence>
<dbReference type="RefSeq" id="WP_073192629.1">
    <property type="nucleotide sequence ID" value="NZ_FQTW01000003.1"/>
</dbReference>
<dbReference type="InterPro" id="IPR044862">
    <property type="entry name" value="Pro_4_hyd_alph_FE2OG_OXY"/>
</dbReference>
<reference evidence="8 9" key="1">
    <citation type="submission" date="2016-11" db="EMBL/GenBank/DDBJ databases">
        <authorList>
            <person name="Jaros S."/>
            <person name="Januszkiewicz K."/>
            <person name="Wedrychowicz H."/>
        </authorList>
    </citation>
    <scope>NUCLEOTIDE SEQUENCE [LARGE SCALE GENOMIC DNA]</scope>
    <source>
        <strain evidence="8 9">DSM 25661</strain>
    </source>
</reference>
<proteinExistence type="predicted"/>
<dbReference type="InterPro" id="IPR051559">
    <property type="entry name" value="HIF_prolyl_hydroxylases"/>
</dbReference>
<gene>
    <name evidence="8" type="ORF">SAMN05444278_103181</name>
</gene>
<organism evidence="8 9">
    <name type="scientific">Psychroflexus salarius</name>
    <dbReference type="NCBI Taxonomy" id="1155689"/>
    <lineage>
        <taxon>Bacteria</taxon>
        <taxon>Pseudomonadati</taxon>
        <taxon>Bacteroidota</taxon>
        <taxon>Flavobacteriia</taxon>
        <taxon>Flavobacteriales</taxon>
        <taxon>Flavobacteriaceae</taxon>
        <taxon>Psychroflexus</taxon>
    </lineage>
</organism>
<evidence type="ECO:0000313" key="8">
    <source>
        <dbReference type="EMBL" id="SHE62316.1"/>
    </source>
</evidence>
<comment type="cofactor">
    <cofactor evidence="1">
        <name>L-ascorbate</name>
        <dbReference type="ChEBI" id="CHEBI:38290"/>
    </cofactor>
</comment>
<dbReference type="InterPro" id="IPR005123">
    <property type="entry name" value="Oxoglu/Fe-dep_dioxygenase_dom"/>
</dbReference>
<dbReference type="PANTHER" id="PTHR12907:SF26">
    <property type="entry name" value="HIF PROLYL HYDROXYLASE, ISOFORM C"/>
    <property type="match status" value="1"/>
</dbReference>
<dbReference type="InterPro" id="IPR006620">
    <property type="entry name" value="Pro_4_hyd_alph"/>
</dbReference>
<keyword evidence="3" id="KW-0847">Vitamin C</keyword>
<dbReference type="STRING" id="1155689.SAMN05444278_103181"/>
<keyword evidence="6" id="KW-0408">Iron</keyword>
<evidence type="ECO:0000256" key="5">
    <source>
        <dbReference type="ARBA" id="ARBA00023002"/>
    </source>
</evidence>
<accession>A0A1M4V016</accession>
<dbReference type="Proteomes" id="UP000184462">
    <property type="component" value="Unassembled WGS sequence"/>
</dbReference>
<dbReference type="SMART" id="SM00702">
    <property type="entry name" value="P4Hc"/>
    <property type="match status" value="1"/>
</dbReference>
<evidence type="ECO:0000259" key="7">
    <source>
        <dbReference type="PROSITE" id="PS51471"/>
    </source>
</evidence>
<evidence type="ECO:0000313" key="9">
    <source>
        <dbReference type="Proteomes" id="UP000184462"/>
    </source>
</evidence>
<dbReference type="GO" id="GO:0031543">
    <property type="term" value="F:peptidyl-proline dioxygenase activity"/>
    <property type="evidence" value="ECO:0007669"/>
    <property type="project" value="TreeGrafter"/>
</dbReference>
<protein>
    <submittedName>
        <fullName evidence="8">SM-20-related protein</fullName>
    </submittedName>
</protein>